<gene>
    <name evidence="1" type="ORF">HAX54_047019</name>
</gene>
<protein>
    <submittedName>
        <fullName evidence="1">Uncharacterized protein</fullName>
    </submittedName>
</protein>
<evidence type="ECO:0000313" key="1">
    <source>
        <dbReference type="EMBL" id="MCD7461744.1"/>
    </source>
</evidence>
<organism evidence="1 2">
    <name type="scientific">Datura stramonium</name>
    <name type="common">Jimsonweed</name>
    <name type="synonym">Common thornapple</name>
    <dbReference type="NCBI Taxonomy" id="4076"/>
    <lineage>
        <taxon>Eukaryota</taxon>
        <taxon>Viridiplantae</taxon>
        <taxon>Streptophyta</taxon>
        <taxon>Embryophyta</taxon>
        <taxon>Tracheophyta</taxon>
        <taxon>Spermatophyta</taxon>
        <taxon>Magnoliopsida</taxon>
        <taxon>eudicotyledons</taxon>
        <taxon>Gunneridae</taxon>
        <taxon>Pentapetalae</taxon>
        <taxon>asterids</taxon>
        <taxon>lamiids</taxon>
        <taxon>Solanales</taxon>
        <taxon>Solanaceae</taxon>
        <taxon>Solanoideae</taxon>
        <taxon>Datureae</taxon>
        <taxon>Datura</taxon>
    </lineage>
</organism>
<proteinExistence type="predicted"/>
<comment type="caution">
    <text evidence="1">The sequence shown here is derived from an EMBL/GenBank/DDBJ whole genome shotgun (WGS) entry which is preliminary data.</text>
</comment>
<dbReference type="EMBL" id="JACEIK010000751">
    <property type="protein sequence ID" value="MCD7461744.1"/>
    <property type="molecule type" value="Genomic_DNA"/>
</dbReference>
<reference evidence="1 2" key="1">
    <citation type="journal article" date="2021" name="BMC Genomics">
        <title>Datura genome reveals duplications of psychoactive alkaloid biosynthetic genes and high mutation rate following tissue culture.</title>
        <authorList>
            <person name="Rajewski A."/>
            <person name="Carter-House D."/>
            <person name="Stajich J."/>
            <person name="Litt A."/>
        </authorList>
    </citation>
    <scope>NUCLEOTIDE SEQUENCE [LARGE SCALE GENOMIC DNA]</scope>
    <source>
        <strain evidence="1">AR-01</strain>
    </source>
</reference>
<sequence length="98" mass="10621">MTHPTNHHCKGANCRQATVSTNGPESNHNMGISLGEMSVSICQMQTINQFCIRRPAQIMSMAHQRSGGVTSTFADVFLVSPGSPSHYVPLDIVCSPMF</sequence>
<accession>A0ABS8SRT9</accession>
<dbReference type="Proteomes" id="UP000823775">
    <property type="component" value="Unassembled WGS sequence"/>
</dbReference>
<evidence type="ECO:0000313" key="2">
    <source>
        <dbReference type="Proteomes" id="UP000823775"/>
    </source>
</evidence>
<keyword evidence="2" id="KW-1185">Reference proteome</keyword>
<name>A0ABS8SRT9_DATST</name>